<organism evidence="8 9">
    <name type="scientific">Enterococcus canintestini</name>
    <dbReference type="NCBI Taxonomy" id="317010"/>
    <lineage>
        <taxon>Bacteria</taxon>
        <taxon>Bacillati</taxon>
        <taxon>Bacillota</taxon>
        <taxon>Bacilli</taxon>
        <taxon>Lactobacillales</taxon>
        <taxon>Enterococcaceae</taxon>
        <taxon>Enterococcus</taxon>
    </lineage>
</organism>
<reference evidence="8 9" key="1">
    <citation type="submission" date="2015-08" db="EMBL/GenBank/DDBJ databases">
        <title>Enterococcus genome sequence.</title>
        <authorList>
            <person name="Acedo J.Z."/>
            <person name="Vederas J.C."/>
        </authorList>
    </citation>
    <scope>NUCLEOTIDE SEQUENCE [LARGE SCALE GENOMIC DNA]</scope>
    <source>
        <strain evidence="8 9">49</strain>
    </source>
</reference>
<keyword evidence="3" id="KW-1003">Cell membrane</keyword>
<evidence type="ECO:0000313" key="9">
    <source>
        <dbReference type="Proteomes" id="UP000216797"/>
    </source>
</evidence>
<name>A0A267HT28_9ENTE</name>
<feature type="transmembrane region" description="Helical" evidence="7">
    <location>
        <begin position="35"/>
        <end position="57"/>
    </location>
</feature>
<feature type="transmembrane region" description="Helical" evidence="7">
    <location>
        <begin position="216"/>
        <end position="237"/>
    </location>
</feature>
<accession>A0A267HT28</accession>
<feature type="transmembrane region" description="Helical" evidence="7">
    <location>
        <begin position="132"/>
        <end position="155"/>
    </location>
</feature>
<dbReference type="PRINTS" id="PR00173">
    <property type="entry name" value="EDTRNSPORT"/>
</dbReference>
<dbReference type="RefSeq" id="WP_095006414.1">
    <property type="nucleotide sequence ID" value="NZ_LHUG01000005.1"/>
</dbReference>
<comment type="caution">
    <text evidence="8">The sequence shown here is derived from an EMBL/GenBank/DDBJ whole genome shotgun (WGS) entry which is preliminary data.</text>
</comment>
<keyword evidence="4 7" id="KW-0812">Transmembrane</keyword>
<feature type="transmembrane region" description="Helical" evidence="7">
    <location>
        <begin position="249"/>
        <end position="270"/>
    </location>
</feature>
<evidence type="ECO:0000256" key="6">
    <source>
        <dbReference type="ARBA" id="ARBA00023136"/>
    </source>
</evidence>
<dbReference type="Gene3D" id="1.10.3860.10">
    <property type="entry name" value="Sodium:dicarboxylate symporter"/>
    <property type="match status" value="1"/>
</dbReference>
<evidence type="ECO:0000313" key="8">
    <source>
        <dbReference type="EMBL" id="PAB00775.1"/>
    </source>
</evidence>
<feature type="transmembrane region" description="Helical" evidence="7">
    <location>
        <begin position="12"/>
        <end position="29"/>
    </location>
</feature>
<keyword evidence="9" id="KW-1185">Reference proteome</keyword>
<dbReference type="Proteomes" id="UP000216797">
    <property type="component" value="Unassembled WGS sequence"/>
</dbReference>
<keyword evidence="5 7" id="KW-1133">Transmembrane helix</keyword>
<dbReference type="Pfam" id="PF00375">
    <property type="entry name" value="SDF"/>
    <property type="match status" value="1"/>
</dbReference>
<sequence>MKKILASTTNQIIIATVAGIVFGSVVGPWSENLKFIGDIFIRLIQMSVVILVMTSVIGAMGDMKGKSAGRMGFNTFKWILIFTVLSAVAGLFLSMAIQPGAGMQGLGGTTDVEAQAAVGIKETLLGFVPTNIISAMANAEMIPCIVFSLFFGIGLNKYVQKTGNTVVVDFINGLNAIVLNIIQSVMKIAPLGIFCLLANVAGAIGLSVVIPMLKYLGTLALGVILMMVVLSVFTAIRCGVNPVLMPKKFLTMSIIALTTTSSAIAFPTVLKDSVEKFGISKRVTDFTAPLGMSMCSCGAALSNVAVIMFLAQAADIQLSMDKIILGIGLSIMLCMGTITVPGGFAVSATFLATSLGLPAEGVALMFSVDWFAGMFRTFLNVDGDVLVGMLVAKSEGELSKEVYNGTKTISYTEETETLEKIIVEA</sequence>
<dbReference type="AlphaFoldDB" id="A0A267HT28"/>
<keyword evidence="2" id="KW-0813">Transport</keyword>
<evidence type="ECO:0000256" key="1">
    <source>
        <dbReference type="ARBA" id="ARBA00004651"/>
    </source>
</evidence>
<dbReference type="SUPFAM" id="SSF118215">
    <property type="entry name" value="Proton glutamate symport protein"/>
    <property type="match status" value="1"/>
</dbReference>
<comment type="subcellular location">
    <subcellularLocation>
        <location evidence="1">Cell membrane</location>
        <topology evidence="1">Multi-pass membrane protein</topology>
    </subcellularLocation>
</comment>
<proteinExistence type="predicted"/>
<evidence type="ECO:0000256" key="4">
    <source>
        <dbReference type="ARBA" id="ARBA00022692"/>
    </source>
</evidence>
<gene>
    <name evidence="8" type="ORF">AKL21_05835</name>
</gene>
<feature type="transmembrane region" description="Helical" evidence="7">
    <location>
        <begin position="78"/>
        <end position="97"/>
    </location>
</feature>
<evidence type="ECO:0000256" key="2">
    <source>
        <dbReference type="ARBA" id="ARBA00022448"/>
    </source>
</evidence>
<evidence type="ECO:0000256" key="3">
    <source>
        <dbReference type="ARBA" id="ARBA00022475"/>
    </source>
</evidence>
<dbReference type="PANTHER" id="PTHR42865:SF7">
    <property type="entry name" value="PROTON_GLUTAMATE-ASPARTATE SYMPORTER"/>
    <property type="match status" value="1"/>
</dbReference>
<dbReference type="GO" id="GO:0005886">
    <property type="term" value="C:plasma membrane"/>
    <property type="evidence" value="ECO:0007669"/>
    <property type="project" value="UniProtKB-SubCell"/>
</dbReference>
<feature type="transmembrane region" description="Helical" evidence="7">
    <location>
        <begin position="323"/>
        <end position="344"/>
    </location>
</feature>
<feature type="transmembrane region" description="Helical" evidence="7">
    <location>
        <begin position="290"/>
        <end position="311"/>
    </location>
</feature>
<keyword evidence="6 7" id="KW-0472">Membrane</keyword>
<dbReference type="PANTHER" id="PTHR42865">
    <property type="entry name" value="PROTON/GLUTAMATE-ASPARTATE SYMPORTER"/>
    <property type="match status" value="1"/>
</dbReference>
<evidence type="ECO:0000256" key="5">
    <source>
        <dbReference type="ARBA" id="ARBA00022989"/>
    </source>
</evidence>
<evidence type="ECO:0000256" key="7">
    <source>
        <dbReference type="SAM" id="Phobius"/>
    </source>
</evidence>
<dbReference type="InterPro" id="IPR001991">
    <property type="entry name" value="Na-dicarboxylate_symporter"/>
</dbReference>
<protein>
    <submittedName>
        <fullName evidence="8">Sodium:dicarboxylate symporter</fullName>
    </submittedName>
</protein>
<feature type="transmembrane region" description="Helical" evidence="7">
    <location>
        <begin position="350"/>
        <end position="372"/>
    </location>
</feature>
<dbReference type="InterPro" id="IPR036458">
    <property type="entry name" value="Na:dicarbo_symporter_sf"/>
</dbReference>
<feature type="transmembrane region" description="Helical" evidence="7">
    <location>
        <begin position="188"/>
        <end position="210"/>
    </location>
</feature>
<dbReference type="GO" id="GO:0015293">
    <property type="term" value="F:symporter activity"/>
    <property type="evidence" value="ECO:0007669"/>
    <property type="project" value="UniProtKB-KW"/>
</dbReference>
<dbReference type="EMBL" id="LHUG01000005">
    <property type="protein sequence ID" value="PAB00775.1"/>
    <property type="molecule type" value="Genomic_DNA"/>
</dbReference>